<comment type="subcellular location">
    <subcellularLocation>
        <location evidence="1">Cell membrane</location>
        <topology evidence="1">Multi-pass membrane protein</topology>
    </subcellularLocation>
</comment>
<evidence type="ECO:0000256" key="3">
    <source>
        <dbReference type="ARBA" id="ARBA00022475"/>
    </source>
</evidence>
<dbReference type="InterPro" id="IPR036878">
    <property type="entry name" value="Glu_permease_IIB"/>
</dbReference>
<dbReference type="OrthoDB" id="2957988at2"/>
<dbReference type="InterPro" id="IPR011297">
    <property type="entry name" value="PTS_IIABC_b_glu"/>
</dbReference>
<dbReference type="GO" id="GO:0008982">
    <property type="term" value="F:protein-N(PI)-phosphohistidine-sugar phosphotransferase activity"/>
    <property type="evidence" value="ECO:0007669"/>
    <property type="project" value="InterPro"/>
</dbReference>
<dbReference type="PANTHER" id="PTHR30175:SF1">
    <property type="entry name" value="PTS SYSTEM ARBUTIN-, CELLOBIOSE-, AND SALICIN-SPECIFIC EIIBC COMPONENT-RELATED"/>
    <property type="match status" value="1"/>
</dbReference>
<dbReference type="Gene3D" id="2.70.70.10">
    <property type="entry name" value="Glucose Permease (Domain IIA)"/>
    <property type="match status" value="1"/>
</dbReference>
<keyword evidence="5" id="KW-0808">Transferase</keyword>
<evidence type="ECO:0000256" key="1">
    <source>
        <dbReference type="ARBA" id="ARBA00004651"/>
    </source>
</evidence>
<dbReference type="NCBIfam" id="TIGR00830">
    <property type="entry name" value="PTBA"/>
    <property type="match status" value="1"/>
</dbReference>
<keyword evidence="3" id="KW-1003">Cell membrane</keyword>
<evidence type="ECO:0000256" key="9">
    <source>
        <dbReference type="ARBA" id="ARBA00022989"/>
    </source>
</evidence>
<feature type="transmembrane region" description="Helical" evidence="12">
    <location>
        <begin position="244"/>
        <end position="265"/>
    </location>
</feature>
<dbReference type="PANTHER" id="PTHR30175">
    <property type="entry name" value="PHOSPHOTRANSFERASE SYSTEM TRANSPORT PROTEIN"/>
    <property type="match status" value="1"/>
</dbReference>
<evidence type="ECO:0000313" key="16">
    <source>
        <dbReference type="EMBL" id="CBW85155.1"/>
    </source>
</evidence>
<evidence type="ECO:0000256" key="6">
    <source>
        <dbReference type="ARBA" id="ARBA00022683"/>
    </source>
</evidence>
<feature type="transmembrane region" description="Helical" evidence="12">
    <location>
        <begin position="277"/>
        <end position="300"/>
    </location>
</feature>
<dbReference type="InterPro" id="IPR050558">
    <property type="entry name" value="PTS_Sugar-Specific_Components"/>
</dbReference>
<dbReference type="Pfam" id="PF02378">
    <property type="entry name" value="PTS_EIIC"/>
    <property type="match status" value="1"/>
</dbReference>
<evidence type="ECO:0000256" key="8">
    <source>
        <dbReference type="ARBA" id="ARBA00022777"/>
    </source>
</evidence>
<dbReference type="GO" id="GO:0090589">
    <property type="term" value="F:protein-phosphocysteine-trehalose phosphotransferase system transporter activity"/>
    <property type="evidence" value="ECO:0007669"/>
    <property type="project" value="TreeGrafter"/>
</dbReference>
<evidence type="ECO:0000256" key="2">
    <source>
        <dbReference type="ARBA" id="ARBA00022448"/>
    </source>
</evidence>
<dbReference type="PROSITE" id="PS00371">
    <property type="entry name" value="PTS_EIIA_TYPE_1_HIS"/>
    <property type="match status" value="1"/>
</dbReference>
<dbReference type="InterPro" id="IPR001996">
    <property type="entry name" value="PTS_IIB_1"/>
</dbReference>
<keyword evidence="8" id="KW-0418">Kinase</keyword>
<evidence type="ECO:0000256" key="7">
    <source>
        <dbReference type="ARBA" id="ARBA00022692"/>
    </source>
</evidence>
<evidence type="ECO:0000256" key="12">
    <source>
        <dbReference type="SAM" id="Phobius"/>
    </source>
</evidence>
<feature type="transmembrane region" description="Helical" evidence="12">
    <location>
        <begin position="142"/>
        <end position="162"/>
    </location>
</feature>
<keyword evidence="10 12" id="KW-0472">Membrane</keyword>
<dbReference type="eggNOG" id="COG1264">
    <property type="taxonomic scope" value="Bacteria"/>
</dbReference>
<dbReference type="InterPro" id="IPR003352">
    <property type="entry name" value="PTS_EIIC"/>
</dbReference>
<feature type="transmembrane region" description="Helical" evidence="12">
    <location>
        <begin position="420"/>
        <end position="441"/>
    </location>
</feature>
<evidence type="ECO:0000259" key="14">
    <source>
        <dbReference type="PROSITE" id="PS51098"/>
    </source>
</evidence>
<keyword evidence="9 12" id="KW-1133">Transmembrane helix</keyword>
<dbReference type="NCBIfam" id="TIGR01995">
    <property type="entry name" value="PTS-II-ABC-beta"/>
    <property type="match status" value="1"/>
</dbReference>
<keyword evidence="4" id="KW-0762">Sugar transport</keyword>
<dbReference type="GO" id="GO:0015771">
    <property type="term" value="P:trehalose transport"/>
    <property type="evidence" value="ECO:0007669"/>
    <property type="project" value="TreeGrafter"/>
</dbReference>
<protein>
    <submittedName>
        <fullName evidence="16">Putative beta-glucoside-specific PTS system enzyme IIABC</fullName>
    </submittedName>
</protein>
<dbReference type="PROSITE" id="PS51093">
    <property type="entry name" value="PTS_EIIA_TYPE_1"/>
    <property type="match status" value="1"/>
</dbReference>
<dbReference type="SUPFAM" id="SSF51261">
    <property type="entry name" value="Duplicated hybrid motif"/>
    <property type="match status" value="1"/>
</dbReference>
<dbReference type="eggNOG" id="COG2190">
    <property type="taxonomic scope" value="Bacteria"/>
</dbReference>
<dbReference type="InterPro" id="IPR013013">
    <property type="entry name" value="PTS_EIIC_1"/>
</dbReference>
<evidence type="ECO:0000313" key="17">
    <source>
        <dbReference type="Proteomes" id="UP000001286"/>
    </source>
</evidence>
<dbReference type="Gene3D" id="3.30.1360.60">
    <property type="entry name" value="Glucose permease domain IIB"/>
    <property type="match status" value="1"/>
</dbReference>
<dbReference type="PROSITE" id="PS01035">
    <property type="entry name" value="PTS_EIIB_TYPE_1_CYS"/>
    <property type="match status" value="1"/>
</dbReference>
<dbReference type="GO" id="GO:0016301">
    <property type="term" value="F:kinase activity"/>
    <property type="evidence" value="ECO:0007669"/>
    <property type="project" value="UniProtKB-KW"/>
</dbReference>
<feature type="transmembrane region" description="Helical" evidence="12">
    <location>
        <begin position="198"/>
        <end position="223"/>
    </location>
</feature>
<accession>G2ZD00</accession>
<dbReference type="FunFam" id="2.70.70.10:FF:000001">
    <property type="entry name" value="PTS system glucose-specific IIA component"/>
    <property type="match status" value="1"/>
</dbReference>
<dbReference type="PROSITE" id="PS51103">
    <property type="entry name" value="PTS_EIIC_TYPE_1"/>
    <property type="match status" value="1"/>
</dbReference>
<dbReference type="SUPFAM" id="SSF55604">
    <property type="entry name" value="Glucose permease domain IIB"/>
    <property type="match status" value="1"/>
</dbReference>
<feature type="transmembrane region" description="Helical" evidence="12">
    <location>
        <begin position="350"/>
        <end position="372"/>
    </location>
</feature>
<keyword evidence="7 12" id="KW-0812">Transmembrane</keyword>
<evidence type="ECO:0000256" key="11">
    <source>
        <dbReference type="PROSITE-ProRule" id="PRU00421"/>
    </source>
</evidence>
<reference evidence="16 17" key="1">
    <citation type="journal article" date="2011" name="J. Bacteriol.">
        <title>Complete genome sequence of the animal pathogen Listeria ivanovii, which provides insights into host specificities and evolution of the genus Listeria.</title>
        <authorList>
            <person name="Buchrieser C."/>
            <person name="Rusniok C."/>
            <person name="Garrido P."/>
            <person name="Hain T."/>
            <person name="Scortti M."/>
            <person name="Lampidis R."/>
            <person name="Karst U."/>
            <person name="Chakraborty T."/>
            <person name="Cossart P."/>
            <person name="Kreft J."/>
            <person name="Vazquez-Boland J.A."/>
            <person name="Goebel W."/>
            <person name="Glaser P."/>
        </authorList>
    </citation>
    <scope>NUCLEOTIDE SEQUENCE [LARGE SCALE GENOMIC DNA]</scope>
    <source>
        <strain evidence="17">ATCC BAA-678 / PAM 55</strain>
    </source>
</reference>
<organism evidence="16 17">
    <name type="scientific">Listeria ivanovii (strain ATCC BAA-678 / PAM 55)</name>
    <dbReference type="NCBI Taxonomy" id="881621"/>
    <lineage>
        <taxon>Bacteria</taxon>
        <taxon>Bacillati</taxon>
        <taxon>Bacillota</taxon>
        <taxon>Bacilli</taxon>
        <taxon>Bacillales</taxon>
        <taxon>Listeriaceae</taxon>
        <taxon>Listeria</taxon>
    </lineage>
</organism>
<evidence type="ECO:0000256" key="5">
    <source>
        <dbReference type="ARBA" id="ARBA00022679"/>
    </source>
</evidence>
<feature type="domain" description="PTS EIIA type-1" evidence="13">
    <location>
        <begin position="471"/>
        <end position="575"/>
    </location>
</feature>
<gene>
    <name evidence="16" type="ordered locus">LIV_0677</name>
</gene>
<feature type="domain" description="PTS EIIB type-1" evidence="14">
    <location>
        <begin position="4"/>
        <end position="86"/>
    </location>
</feature>
<dbReference type="InterPro" id="IPR001127">
    <property type="entry name" value="PTS_EIIA_1_perm"/>
</dbReference>
<dbReference type="KEGG" id="liv:LIV_0677"/>
<dbReference type="Pfam" id="PF00367">
    <property type="entry name" value="PTS_EIIB"/>
    <property type="match status" value="1"/>
</dbReference>
<dbReference type="CDD" id="cd00212">
    <property type="entry name" value="PTS_IIB_glc"/>
    <property type="match status" value="1"/>
</dbReference>
<dbReference type="GO" id="GO:0005886">
    <property type="term" value="C:plasma membrane"/>
    <property type="evidence" value="ECO:0007669"/>
    <property type="project" value="UniProtKB-SubCell"/>
</dbReference>
<dbReference type="EMBL" id="FR687253">
    <property type="protein sequence ID" value="CBW85155.1"/>
    <property type="molecule type" value="Genomic_DNA"/>
</dbReference>
<feature type="active site" description="Phosphocysteine intermediate; for EIIB activity" evidence="11">
    <location>
        <position position="26"/>
    </location>
</feature>
<keyword evidence="6" id="KW-0598">Phosphotransferase system</keyword>
<feature type="transmembrane region" description="Helical" evidence="12">
    <location>
        <begin position="169"/>
        <end position="186"/>
    </location>
</feature>
<dbReference type="AlphaFoldDB" id="G2ZD00"/>
<dbReference type="RefSeq" id="WP_014092181.1">
    <property type="nucleotide sequence ID" value="NC_016011.1"/>
</dbReference>
<dbReference type="InterPro" id="IPR011055">
    <property type="entry name" value="Dup_hybrid_motif"/>
</dbReference>
<dbReference type="FunFam" id="3.30.1360.60:FF:000001">
    <property type="entry name" value="PTS system glucose-specific IIBC component PtsG"/>
    <property type="match status" value="1"/>
</dbReference>
<name>G2ZD00_LISIP</name>
<sequence>MSYQDLAKQIIQNIGGEDNVISLVHCATRLRFKLKDTSIANTAAIEKLDGVVSVVQSGGQYQVVIGNTVSDVFKAISEISSINQNEAEPADKKKEKFLDRAIDLVSSIFTPILPALIGGGMIKGLLMIAVNLGLNPESGSYMILNAAADSVFYFLPILLAYTSAKKFGANLYLAAVVGGALLYPSLIQAFSDGTSVDFFGILVILARYTSSVLPIIFAVYFLSKVEKLCNKYIHPVVKNVLTPLLCLIIVVPSTYLLIGPVATYLSNAIGSGYEFMYSLSPIVCGVILGAVWQVLVVFGLHWGIVPIGYNNLALYGRNTINGMVGPSNFAQAGSAFGVFLRAKDVKIRQLALSASVTAIFSITEPAIYGINLKYKKPFYFALVAGGIAGGITGAAGSAALAAGPVGILSIPVFMGQGFGAFILAIIVAFFSAAIMTFFFGYNPKNEETNEKEEILASPLNGEVVELKNVPDKVFSTGELGHGLAIIPSDGKLVAPVDGEIMVAFPTGHAIGMCTNNGTEILMHIGLETVELNGKYFDVKVKVGQKVSKGDVLVLFDREKILEENYNLITPILITNPKQEVSLATEAIAHTGDKLITLPVN</sequence>
<evidence type="ECO:0000256" key="10">
    <source>
        <dbReference type="ARBA" id="ARBA00023136"/>
    </source>
</evidence>
<dbReference type="PROSITE" id="PS51098">
    <property type="entry name" value="PTS_EIIB_TYPE_1"/>
    <property type="match status" value="1"/>
</dbReference>
<dbReference type="Pfam" id="PF00358">
    <property type="entry name" value="PTS_EIIA_1"/>
    <property type="match status" value="1"/>
</dbReference>
<proteinExistence type="predicted"/>
<evidence type="ECO:0000259" key="13">
    <source>
        <dbReference type="PROSITE" id="PS51093"/>
    </source>
</evidence>
<evidence type="ECO:0000259" key="15">
    <source>
        <dbReference type="PROSITE" id="PS51103"/>
    </source>
</evidence>
<dbReference type="GO" id="GO:0009401">
    <property type="term" value="P:phosphoenolpyruvate-dependent sugar phosphotransferase system"/>
    <property type="evidence" value="ECO:0007669"/>
    <property type="project" value="UniProtKB-KW"/>
</dbReference>
<dbReference type="Proteomes" id="UP000001286">
    <property type="component" value="Chromosome"/>
</dbReference>
<evidence type="ECO:0000256" key="4">
    <source>
        <dbReference type="ARBA" id="ARBA00022597"/>
    </source>
</evidence>
<feature type="transmembrane region" description="Helical" evidence="12">
    <location>
        <begin position="101"/>
        <end position="122"/>
    </location>
</feature>
<dbReference type="eggNOG" id="COG1263">
    <property type="taxonomic scope" value="Bacteria"/>
</dbReference>
<dbReference type="HOGENOM" id="CLU_012312_2_1_9"/>
<keyword evidence="2" id="KW-0813">Transport</keyword>
<dbReference type="InterPro" id="IPR018113">
    <property type="entry name" value="PTrfase_EIIB_Cys"/>
</dbReference>
<feature type="domain" description="PTS EIIC type-1" evidence="15">
    <location>
        <begin position="103"/>
        <end position="453"/>
    </location>
</feature>
<feature type="transmembrane region" description="Helical" evidence="12">
    <location>
        <begin position="378"/>
        <end position="408"/>
    </location>
</feature>